<feature type="transmembrane region" description="Helical" evidence="1">
    <location>
        <begin position="53"/>
        <end position="72"/>
    </location>
</feature>
<dbReference type="EMBL" id="JAASQV010000001">
    <property type="protein sequence ID" value="NIJ64490.1"/>
    <property type="molecule type" value="Genomic_DNA"/>
</dbReference>
<feature type="transmembrane region" description="Helical" evidence="1">
    <location>
        <begin position="20"/>
        <end position="41"/>
    </location>
</feature>
<dbReference type="AlphaFoldDB" id="A0A7X5UY86"/>
<keyword evidence="1" id="KW-1133">Transmembrane helix</keyword>
<proteinExistence type="predicted"/>
<keyword evidence="3" id="KW-1185">Reference proteome</keyword>
<name>A0A7X5UY86_9SPHN</name>
<keyword evidence="1" id="KW-0812">Transmembrane</keyword>
<protein>
    <submittedName>
        <fullName evidence="2">Uncharacterized protein</fullName>
    </submittedName>
</protein>
<reference evidence="2 3" key="1">
    <citation type="submission" date="2020-03" db="EMBL/GenBank/DDBJ databases">
        <title>Genomic Encyclopedia of Type Strains, Phase IV (KMG-IV): sequencing the most valuable type-strain genomes for metagenomic binning, comparative biology and taxonomic classification.</title>
        <authorList>
            <person name="Goeker M."/>
        </authorList>
    </citation>
    <scope>NUCLEOTIDE SEQUENCE [LARGE SCALE GENOMIC DNA]</scope>
    <source>
        <strain evidence="2 3">DSM 4733</strain>
    </source>
</reference>
<evidence type="ECO:0000313" key="2">
    <source>
        <dbReference type="EMBL" id="NIJ64490.1"/>
    </source>
</evidence>
<organism evidence="2 3">
    <name type="scientific">Sphingomonas leidyi</name>
    <dbReference type="NCBI Taxonomy" id="68569"/>
    <lineage>
        <taxon>Bacteria</taxon>
        <taxon>Pseudomonadati</taxon>
        <taxon>Pseudomonadota</taxon>
        <taxon>Alphaproteobacteria</taxon>
        <taxon>Sphingomonadales</taxon>
        <taxon>Sphingomonadaceae</taxon>
        <taxon>Sphingomonas</taxon>
    </lineage>
</organism>
<keyword evidence="1" id="KW-0472">Membrane</keyword>
<comment type="caution">
    <text evidence="2">The sequence shown here is derived from an EMBL/GenBank/DDBJ whole genome shotgun (WGS) entry which is preliminary data.</text>
</comment>
<evidence type="ECO:0000256" key="1">
    <source>
        <dbReference type="SAM" id="Phobius"/>
    </source>
</evidence>
<accession>A0A7X5UY86</accession>
<dbReference type="RefSeq" id="WP_167298832.1">
    <property type="nucleotide sequence ID" value="NZ_JAASQV010000001.1"/>
</dbReference>
<sequence length="238" mass="25865">MPKISTYENLGLPDGARHTIFAISVLLFLSPYLAGADFGIAKVPEIKSHAIDLKIIGPALLAMVLLGYAKIWPRKVATKSNSVPLAYIAREKLRFGLNLGWQLARFELTDDSPFPEAAKAAMAIKAEITDLLAADSFPKSVQDLSFRELMRSVLSYYCATDMEKHGAILVGVAAMRASLIGVSTDQGRNAEMSDLALSALAEADHAIIPDKQGFFEALLQKSPNTITDLARVVEEDCR</sequence>
<dbReference type="Proteomes" id="UP000564677">
    <property type="component" value="Unassembled WGS sequence"/>
</dbReference>
<gene>
    <name evidence="2" type="ORF">FHR20_001421</name>
</gene>
<evidence type="ECO:0000313" key="3">
    <source>
        <dbReference type="Proteomes" id="UP000564677"/>
    </source>
</evidence>